<protein>
    <recommendedName>
        <fullName evidence="6">Anti-sigma factor</fullName>
    </recommendedName>
</protein>
<evidence type="ECO:0000256" key="1">
    <source>
        <dbReference type="SAM" id="Phobius"/>
    </source>
</evidence>
<dbReference type="PANTHER" id="PTHR30273:SF2">
    <property type="entry name" value="PROTEIN FECR"/>
    <property type="match status" value="1"/>
</dbReference>
<keyword evidence="1" id="KW-1133">Transmembrane helix</keyword>
<name>A0A2S9J4G2_9SPHI</name>
<feature type="transmembrane region" description="Helical" evidence="1">
    <location>
        <begin position="88"/>
        <end position="106"/>
    </location>
</feature>
<keyword evidence="1" id="KW-0472">Membrane</keyword>
<dbReference type="EMBL" id="PVBQ01000006">
    <property type="protein sequence ID" value="PRD47678.1"/>
    <property type="molecule type" value="Genomic_DNA"/>
</dbReference>
<sequence>MEKDKLYRLVRRYRDGSITDHELKELKKYIHQETSDQLLEDIFAELAEKSPLPWLATENADEHYSAIQQRINRQYEQAPSSRFRKWPFMRVAAALFILIGVTALLFTDTDLFDRSEDGTDREQKQWSAIVPGTNKAKIVLENGREIDLEKLADNTSVTMDGYTLTKNKKGEISYRMLDGKTLENGLYNTIVVPRGGEYKLNLPDGSEVWLNAVSSLRYPLNFGEVARKVELTGEAYFRVVKKTVGTKKLPFIVQVGDQELEVLGTAFNLNSYTDRIKTTLVEGAVRLRFPNRREEKLLPNQQSIYSTRSGKIQVEKINPYYTIAWRTGSFAFDNAPLGEVLDCLSRWYDVSFEYAVDKEPVRFTGSISRYENIETLLGLIEMTNSIKFEIKERRIKVI</sequence>
<comment type="caution">
    <text evidence="4">The sequence shown here is derived from an EMBL/GenBank/DDBJ whole genome shotgun (WGS) entry which is preliminary data.</text>
</comment>
<evidence type="ECO:0000313" key="4">
    <source>
        <dbReference type="EMBL" id="PRD47678.1"/>
    </source>
</evidence>
<dbReference type="Pfam" id="PF16344">
    <property type="entry name" value="FecR_C"/>
    <property type="match status" value="1"/>
</dbReference>
<evidence type="ECO:0000313" key="5">
    <source>
        <dbReference type="Proteomes" id="UP000239711"/>
    </source>
</evidence>
<dbReference type="InterPro" id="IPR006860">
    <property type="entry name" value="FecR"/>
</dbReference>
<accession>A0A2S9J4G2</accession>
<dbReference type="Pfam" id="PF04773">
    <property type="entry name" value="FecR"/>
    <property type="match status" value="1"/>
</dbReference>
<dbReference type="RefSeq" id="WP_105716901.1">
    <property type="nucleotide sequence ID" value="NZ_PVBQ01000006.1"/>
</dbReference>
<keyword evidence="5" id="KW-1185">Reference proteome</keyword>
<dbReference type="OrthoDB" id="1099963at2"/>
<organism evidence="4 5">
    <name type="scientific">Sphingobacterium haloxyli</name>
    <dbReference type="NCBI Taxonomy" id="2100533"/>
    <lineage>
        <taxon>Bacteria</taxon>
        <taxon>Pseudomonadati</taxon>
        <taxon>Bacteroidota</taxon>
        <taxon>Sphingobacteriia</taxon>
        <taxon>Sphingobacteriales</taxon>
        <taxon>Sphingobacteriaceae</taxon>
        <taxon>Sphingobacterium</taxon>
    </lineage>
</organism>
<proteinExistence type="predicted"/>
<evidence type="ECO:0000259" key="2">
    <source>
        <dbReference type="Pfam" id="PF04773"/>
    </source>
</evidence>
<dbReference type="Proteomes" id="UP000239711">
    <property type="component" value="Unassembled WGS sequence"/>
</dbReference>
<evidence type="ECO:0000259" key="3">
    <source>
        <dbReference type="Pfam" id="PF16344"/>
    </source>
</evidence>
<dbReference type="PANTHER" id="PTHR30273">
    <property type="entry name" value="PERIPLASMIC SIGNAL SENSOR AND SIGMA FACTOR ACTIVATOR FECR-RELATED"/>
    <property type="match status" value="1"/>
</dbReference>
<dbReference type="InterPro" id="IPR012373">
    <property type="entry name" value="Ferrdict_sens_TM"/>
</dbReference>
<dbReference type="AlphaFoldDB" id="A0A2S9J4G2"/>
<dbReference type="Gene3D" id="3.55.50.30">
    <property type="match status" value="1"/>
</dbReference>
<keyword evidence="1" id="KW-0812">Transmembrane</keyword>
<feature type="domain" description="FecR protein" evidence="2">
    <location>
        <begin position="189"/>
        <end position="286"/>
    </location>
</feature>
<dbReference type="GO" id="GO:0016989">
    <property type="term" value="F:sigma factor antagonist activity"/>
    <property type="evidence" value="ECO:0007669"/>
    <property type="project" value="TreeGrafter"/>
</dbReference>
<dbReference type="Gene3D" id="2.60.120.1440">
    <property type="match status" value="1"/>
</dbReference>
<dbReference type="InterPro" id="IPR032508">
    <property type="entry name" value="FecR_C"/>
</dbReference>
<reference evidence="4 5" key="1">
    <citation type="submission" date="2018-02" db="EMBL/GenBank/DDBJ databases">
        <title>The draft genome of Sphingobacterium sp. 5JN-11.</title>
        <authorList>
            <person name="Liu L."/>
            <person name="Li L."/>
            <person name="Liang L."/>
            <person name="Zhang X."/>
            <person name="Wang T."/>
        </authorList>
    </citation>
    <scope>NUCLEOTIDE SEQUENCE [LARGE SCALE GENOMIC DNA]</scope>
    <source>
        <strain evidence="4 5">5JN-11</strain>
    </source>
</reference>
<feature type="domain" description="Protein FecR C-terminal" evidence="3">
    <location>
        <begin position="330"/>
        <end position="397"/>
    </location>
</feature>
<gene>
    <name evidence="4" type="ORF">C5745_10280</name>
</gene>
<evidence type="ECO:0008006" key="6">
    <source>
        <dbReference type="Google" id="ProtNLM"/>
    </source>
</evidence>